<dbReference type="SUPFAM" id="SSF55447">
    <property type="entry name" value="CO dehydrogenase flavoprotein C-terminal domain-like"/>
    <property type="match status" value="1"/>
</dbReference>
<dbReference type="GO" id="GO:0016491">
    <property type="term" value="F:oxidoreductase activity"/>
    <property type="evidence" value="ECO:0007669"/>
    <property type="project" value="UniProtKB-KW"/>
</dbReference>
<dbReference type="SMART" id="SM01092">
    <property type="entry name" value="CO_deh_flav_C"/>
    <property type="match status" value="1"/>
</dbReference>
<dbReference type="InterPro" id="IPR016169">
    <property type="entry name" value="FAD-bd_PCMH_sub2"/>
</dbReference>
<dbReference type="PROSITE" id="PS51387">
    <property type="entry name" value="FAD_PCMH"/>
    <property type="match status" value="1"/>
</dbReference>
<dbReference type="AlphaFoldDB" id="A0A6N7Z1L7"/>
<dbReference type="InterPro" id="IPR005107">
    <property type="entry name" value="CO_DH_flav_C"/>
</dbReference>
<evidence type="ECO:0000259" key="2">
    <source>
        <dbReference type="PROSITE" id="PS51387"/>
    </source>
</evidence>
<comment type="caution">
    <text evidence="3">The sequence shown here is derived from an EMBL/GenBank/DDBJ whole genome shotgun (WGS) entry which is preliminary data.</text>
</comment>
<evidence type="ECO:0000313" key="4">
    <source>
        <dbReference type="Proteomes" id="UP000440096"/>
    </source>
</evidence>
<dbReference type="Proteomes" id="UP000440096">
    <property type="component" value="Unassembled WGS sequence"/>
</dbReference>
<protein>
    <submittedName>
        <fullName evidence="3">Xanthine dehydrogenase family protein subunit M</fullName>
    </submittedName>
</protein>
<dbReference type="InterPro" id="IPR016167">
    <property type="entry name" value="FAD-bd_PCMH_sub1"/>
</dbReference>
<dbReference type="InterPro" id="IPR051312">
    <property type="entry name" value="Diverse_Substr_Oxidored"/>
</dbReference>
<keyword evidence="4" id="KW-1185">Reference proteome</keyword>
<dbReference type="PANTHER" id="PTHR42659">
    <property type="entry name" value="XANTHINE DEHYDROGENASE SUBUNIT C-RELATED"/>
    <property type="match status" value="1"/>
</dbReference>
<dbReference type="SUPFAM" id="SSF56176">
    <property type="entry name" value="FAD-binding/transporter-associated domain-like"/>
    <property type="match status" value="1"/>
</dbReference>
<name>A0A6N7Z1L7_9PSEU</name>
<evidence type="ECO:0000313" key="3">
    <source>
        <dbReference type="EMBL" id="MTD53761.1"/>
    </source>
</evidence>
<dbReference type="Gene3D" id="3.30.390.50">
    <property type="entry name" value="CO dehydrogenase flavoprotein, C-terminal domain"/>
    <property type="match status" value="1"/>
</dbReference>
<dbReference type="GO" id="GO:0071949">
    <property type="term" value="F:FAD binding"/>
    <property type="evidence" value="ECO:0007669"/>
    <property type="project" value="InterPro"/>
</dbReference>
<dbReference type="Gene3D" id="3.30.465.10">
    <property type="match status" value="2"/>
</dbReference>
<organism evidence="3 4">
    <name type="scientific">Amycolatopsis pithecellobii</name>
    <dbReference type="NCBI Taxonomy" id="664692"/>
    <lineage>
        <taxon>Bacteria</taxon>
        <taxon>Bacillati</taxon>
        <taxon>Actinomycetota</taxon>
        <taxon>Actinomycetes</taxon>
        <taxon>Pseudonocardiales</taxon>
        <taxon>Pseudonocardiaceae</taxon>
        <taxon>Amycolatopsis</taxon>
    </lineage>
</organism>
<dbReference type="Pfam" id="PF03450">
    <property type="entry name" value="CO_deh_flav_C"/>
    <property type="match status" value="1"/>
</dbReference>
<dbReference type="InterPro" id="IPR002346">
    <property type="entry name" value="Mopterin_DH_FAD-bd"/>
</dbReference>
<sequence>MRSFAYVVAPDMPTALRVIADEPNAKFLGGGTNLVDLMRRDIERPDTVVDITRLPLTEIDELPDGSVRVGALVRNSTLAAHPLVRARYPVLSQAILHGASAQLRNMATVGGNLVQRTRCPYFEDLASPCNRREPGSGCGALGGLTRDHAILGVSEHCIATHPSDMAVALVALDAVVELESARGVRRVPVTEFHRLPGDQPHLETVLAADELITAIELPALPVAATSRYRKIRDRASYAFALVSVAGALRVTDGHVDAARLALGGVAPTPWRAYAAERVLLGAPATEESFHRAADVELAPATAQPHNGFKIELARRTMVATLRRLLPSTEESA</sequence>
<dbReference type="InterPro" id="IPR016166">
    <property type="entry name" value="FAD-bd_PCMH"/>
</dbReference>
<gene>
    <name evidence="3" type="ORF">GKO32_07155</name>
</gene>
<dbReference type="InterPro" id="IPR036318">
    <property type="entry name" value="FAD-bd_PCMH-like_sf"/>
</dbReference>
<feature type="domain" description="FAD-binding PCMH-type" evidence="2">
    <location>
        <begin position="1"/>
        <end position="222"/>
    </location>
</feature>
<proteinExistence type="predicted"/>
<dbReference type="Pfam" id="PF00941">
    <property type="entry name" value="FAD_binding_5"/>
    <property type="match status" value="1"/>
</dbReference>
<dbReference type="InterPro" id="IPR036683">
    <property type="entry name" value="CO_DH_flav_C_dom_sf"/>
</dbReference>
<reference evidence="3 4" key="1">
    <citation type="submission" date="2019-11" db="EMBL/GenBank/DDBJ databases">
        <title>Draft genome of Amycolatopsis RM579.</title>
        <authorList>
            <person name="Duangmal K."/>
            <person name="Mingma R."/>
        </authorList>
    </citation>
    <scope>NUCLEOTIDE SEQUENCE [LARGE SCALE GENOMIC DNA]</scope>
    <source>
        <strain evidence="3 4">RM579</strain>
    </source>
</reference>
<accession>A0A6N7Z1L7</accession>
<keyword evidence="1" id="KW-0560">Oxidoreductase</keyword>
<dbReference type="RefSeq" id="WP_312867615.1">
    <property type="nucleotide sequence ID" value="NZ_WMBA01000007.1"/>
</dbReference>
<dbReference type="PANTHER" id="PTHR42659:SF1">
    <property type="entry name" value="OXIDOREDUCTASE"/>
    <property type="match status" value="1"/>
</dbReference>
<dbReference type="EMBL" id="WMBA01000007">
    <property type="protein sequence ID" value="MTD53761.1"/>
    <property type="molecule type" value="Genomic_DNA"/>
</dbReference>
<evidence type="ECO:0000256" key="1">
    <source>
        <dbReference type="ARBA" id="ARBA00023002"/>
    </source>
</evidence>
<dbReference type="Gene3D" id="3.30.43.10">
    <property type="entry name" value="Uridine Diphospho-n-acetylenolpyruvylglucosamine Reductase, domain 2"/>
    <property type="match status" value="1"/>
</dbReference>